<keyword evidence="7" id="KW-0238">DNA-binding</keyword>
<dbReference type="InterPro" id="IPR003602">
    <property type="entry name" value="Topo_IA_DNA-bd_dom"/>
</dbReference>
<dbReference type="InterPro" id="IPR000380">
    <property type="entry name" value="Topo_IA"/>
</dbReference>
<evidence type="ECO:0000256" key="4">
    <source>
        <dbReference type="ARBA" id="ARBA00022723"/>
    </source>
</evidence>
<dbReference type="CDD" id="cd03362">
    <property type="entry name" value="TOPRIM_TopoIA_TopoIII"/>
    <property type="match status" value="1"/>
</dbReference>
<evidence type="ECO:0000313" key="17">
    <source>
        <dbReference type="Proteomes" id="UP001164761"/>
    </source>
</evidence>
<dbReference type="InterPro" id="IPR013497">
    <property type="entry name" value="Topo_IA_cen"/>
</dbReference>
<evidence type="ECO:0000256" key="13">
    <source>
        <dbReference type="SAM" id="MobiDB-lite"/>
    </source>
</evidence>
<proteinExistence type="inferred from homology"/>
<dbReference type="CDD" id="cd00186">
    <property type="entry name" value="TOP1Ac"/>
    <property type="match status" value="1"/>
</dbReference>
<sequence length="745" mass="83392">MKLMIAEKPSVARDIAGVIGGIKRHQGYVEANGYTITWAVGHLVTLADAQEYDAKYKKWNIGDLPIVPKAFRLKVIESSAAQYKIVASLLKRAEEVIVATDAGREGQLIYEWIARSVGFKGPAKRLWLSSLTEEAIRHAMRRLKSNAEYKNLYYAGFARAQADWLIGINATRALTTHTGTLLTVGRVQTPTLAMIVRRDLEIEHFRPEPYFELDATFSHVEGEYRGKWMNGDKTTRFRRREDVLSVLAKVEGRLGTIVQLEQKVVKEQPPQLFDLTSLQRTANQKYGFTADQTLKLAQSLYETHKVLTYPRTDSRYLSDDIVATLPRRLSAVAKTFPELAKLVPDVLHPTKKVVNASKVKDHHAIIPTEKPASTALRHDERKIYELVAKQTVAALHEPAEWASTTIVTAVVGELFKTTGRALLKSGWKAAFGLEDTHNQSKSSEDEDLQTTLPTVKKGDEVQTQQVVVLSKQTKPPAHFTEASLLSAMENADRQMDDETLAEALKERGLGTPATRASIIEKIKRDGYVRVHKRNLTATEKGRALIDAIDVDALKSPEMTGDWEHRLAQIESGTYSVRQFISEISDFTGKVVETIQRTKVDFSFHTQSPHRDVIGTCPLCNGEIVETKKSYGCANWKQTGCKFGVWKQISGHTLTKAQMKDLLQKKRTRSLKFTSKAGKSFQAHLTLRPDGKVEFEFAKASGSNKRPNRKRSARGLGNPEQNGGVPKGSYQIIQSQHHIEKPPNPQ</sequence>
<feature type="domain" description="Toprim" evidence="14">
    <location>
        <begin position="1"/>
        <end position="132"/>
    </location>
</feature>
<dbReference type="InterPro" id="IPR013826">
    <property type="entry name" value="Topo_IA_cen_sub3"/>
</dbReference>
<comment type="similarity">
    <text evidence="2">Belongs to the type IA topoisomerase family.</text>
</comment>
<evidence type="ECO:0000256" key="10">
    <source>
        <dbReference type="ARBA" id="ARBA00031985"/>
    </source>
</evidence>
<keyword evidence="5" id="KW-0460">Magnesium</keyword>
<evidence type="ECO:0000256" key="1">
    <source>
        <dbReference type="ARBA" id="ARBA00000213"/>
    </source>
</evidence>
<evidence type="ECO:0000256" key="7">
    <source>
        <dbReference type="ARBA" id="ARBA00023125"/>
    </source>
</evidence>
<feature type="compositionally biased region" description="Basic and acidic residues" evidence="13">
    <location>
        <begin position="736"/>
        <end position="745"/>
    </location>
</feature>
<dbReference type="SMART" id="SM00493">
    <property type="entry name" value="TOPRIM"/>
    <property type="match status" value="1"/>
</dbReference>
<dbReference type="PROSITE" id="PS00396">
    <property type="entry name" value="TOPO_IA_1"/>
    <property type="match status" value="1"/>
</dbReference>
<evidence type="ECO:0000256" key="8">
    <source>
        <dbReference type="ARBA" id="ARBA00023235"/>
    </source>
</evidence>
<keyword evidence="17" id="KW-1185">Reference proteome</keyword>
<dbReference type="EC" id="5.6.2.1" evidence="3"/>
<evidence type="ECO:0000256" key="2">
    <source>
        <dbReference type="ARBA" id="ARBA00009446"/>
    </source>
</evidence>
<dbReference type="NCBIfam" id="NF005829">
    <property type="entry name" value="PRK07726.1"/>
    <property type="match status" value="1"/>
</dbReference>
<dbReference type="Gene3D" id="2.70.20.10">
    <property type="entry name" value="Topoisomerase I, domain 3"/>
    <property type="match status" value="1"/>
</dbReference>
<dbReference type="PROSITE" id="PS50880">
    <property type="entry name" value="TOPRIM"/>
    <property type="match status" value="1"/>
</dbReference>
<dbReference type="Gene3D" id="1.10.460.10">
    <property type="entry name" value="Topoisomerase I, domain 2"/>
    <property type="match status" value="1"/>
</dbReference>
<evidence type="ECO:0000256" key="3">
    <source>
        <dbReference type="ARBA" id="ARBA00012891"/>
    </source>
</evidence>
<dbReference type="InterPro" id="IPR006171">
    <property type="entry name" value="TOPRIM_dom"/>
</dbReference>
<dbReference type="InterPro" id="IPR013825">
    <property type="entry name" value="Topo_IA_cen_sub2"/>
</dbReference>
<evidence type="ECO:0000256" key="6">
    <source>
        <dbReference type="ARBA" id="ARBA00023029"/>
    </source>
</evidence>
<protein>
    <recommendedName>
        <fullName evidence="3">DNA topoisomerase</fullName>
        <ecNumber evidence="3">5.6.2.1</ecNumber>
    </recommendedName>
    <alternativeName>
        <fullName evidence="12">Omega-protein</fullName>
    </alternativeName>
    <alternativeName>
        <fullName evidence="11">Relaxing enzyme</fullName>
    </alternativeName>
    <alternativeName>
        <fullName evidence="9">Swivelase</fullName>
    </alternativeName>
    <alternativeName>
        <fullName evidence="10">Untwisting enzyme</fullName>
    </alternativeName>
</protein>
<keyword evidence="8" id="KW-0413">Isomerase</keyword>
<accession>A0ABY6ZEA6</accession>
<organism evidence="16 17">
    <name type="scientific">Alicyclobacillus fastidiosus</name>
    <dbReference type="NCBI Taxonomy" id="392011"/>
    <lineage>
        <taxon>Bacteria</taxon>
        <taxon>Bacillati</taxon>
        <taxon>Bacillota</taxon>
        <taxon>Bacilli</taxon>
        <taxon>Bacillales</taxon>
        <taxon>Alicyclobacillaceae</taxon>
        <taxon>Alicyclobacillus</taxon>
    </lineage>
</organism>
<dbReference type="PANTHER" id="PTHR11390:SF21">
    <property type="entry name" value="DNA TOPOISOMERASE 3-ALPHA"/>
    <property type="match status" value="1"/>
</dbReference>
<evidence type="ECO:0000256" key="5">
    <source>
        <dbReference type="ARBA" id="ARBA00022842"/>
    </source>
</evidence>
<dbReference type="NCBIfam" id="TIGR01056">
    <property type="entry name" value="topB"/>
    <property type="match status" value="1"/>
</dbReference>
<evidence type="ECO:0000259" key="14">
    <source>
        <dbReference type="PROSITE" id="PS50880"/>
    </source>
</evidence>
<dbReference type="InterPro" id="IPR023406">
    <property type="entry name" value="Topo_IA_AS"/>
</dbReference>
<dbReference type="SMART" id="SM00436">
    <property type="entry name" value="TOP1Bc"/>
    <property type="match status" value="1"/>
</dbReference>
<evidence type="ECO:0000259" key="15">
    <source>
        <dbReference type="PROSITE" id="PS52039"/>
    </source>
</evidence>
<dbReference type="InterPro" id="IPR003601">
    <property type="entry name" value="Topo_IA_2"/>
</dbReference>
<gene>
    <name evidence="16" type="ORF">NZD89_23395</name>
</gene>
<feature type="domain" description="Topo IA-type catalytic" evidence="15">
    <location>
        <begin position="149"/>
        <end position="591"/>
    </location>
</feature>
<comment type="catalytic activity">
    <reaction evidence="1">
        <text>ATP-independent breakage of single-stranded DNA, followed by passage and rejoining.</text>
        <dbReference type="EC" id="5.6.2.1"/>
    </reaction>
</comment>
<dbReference type="Pfam" id="PF01751">
    <property type="entry name" value="Toprim"/>
    <property type="match status" value="1"/>
</dbReference>
<dbReference type="SUPFAM" id="SSF56712">
    <property type="entry name" value="Prokaryotic type I DNA topoisomerase"/>
    <property type="match status" value="1"/>
</dbReference>
<dbReference type="Gene3D" id="1.10.290.10">
    <property type="entry name" value="Topoisomerase I, domain 4"/>
    <property type="match status" value="1"/>
</dbReference>
<evidence type="ECO:0000256" key="9">
    <source>
        <dbReference type="ARBA" id="ARBA00030003"/>
    </source>
</evidence>
<reference evidence="16" key="1">
    <citation type="submission" date="2022-08" db="EMBL/GenBank/DDBJ databases">
        <title>Alicyclobacillus fastidiosus DSM 17978, complete genome.</title>
        <authorList>
            <person name="Wang Q."/>
            <person name="Cai R."/>
            <person name="Wang Z."/>
        </authorList>
    </citation>
    <scope>NUCLEOTIDE SEQUENCE</scope>
    <source>
        <strain evidence="16">DSM 17978</strain>
    </source>
</reference>
<dbReference type="EMBL" id="CP104067">
    <property type="protein sequence ID" value="WAH41177.1"/>
    <property type="molecule type" value="Genomic_DNA"/>
</dbReference>
<feature type="region of interest" description="Disordered" evidence="13">
    <location>
        <begin position="697"/>
        <end position="745"/>
    </location>
</feature>
<evidence type="ECO:0000256" key="11">
    <source>
        <dbReference type="ARBA" id="ARBA00032235"/>
    </source>
</evidence>
<dbReference type="Proteomes" id="UP001164761">
    <property type="component" value="Chromosome"/>
</dbReference>
<keyword evidence="6" id="KW-0799">Topoisomerase</keyword>
<evidence type="ECO:0000256" key="12">
    <source>
        <dbReference type="ARBA" id="ARBA00032877"/>
    </source>
</evidence>
<dbReference type="InterPro" id="IPR023405">
    <property type="entry name" value="Topo_IA_core_domain"/>
</dbReference>
<dbReference type="Pfam" id="PF13342">
    <property type="entry name" value="Toprim_Crpt"/>
    <property type="match status" value="1"/>
</dbReference>
<dbReference type="PROSITE" id="PS52039">
    <property type="entry name" value="TOPO_IA_2"/>
    <property type="match status" value="1"/>
</dbReference>
<dbReference type="InterPro" id="IPR005738">
    <property type="entry name" value="TopoIII"/>
</dbReference>
<dbReference type="Gene3D" id="3.40.50.140">
    <property type="match status" value="1"/>
</dbReference>
<keyword evidence="4" id="KW-0479">Metal-binding</keyword>
<evidence type="ECO:0000313" key="16">
    <source>
        <dbReference type="EMBL" id="WAH41177.1"/>
    </source>
</evidence>
<dbReference type="SMART" id="SM00437">
    <property type="entry name" value="TOP1Ac"/>
    <property type="match status" value="1"/>
</dbReference>
<dbReference type="InterPro" id="IPR013824">
    <property type="entry name" value="Topo_IA_cen_sub1"/>
</dbReference>
<dbReference type="InterPro" id="IPR034144">
    <property type="entry name" value="TOPRIM_TopoIII"/>
</dbReference>
<dbReference type="PANTHER" id="PTHR11390">
    <property type="entry name" value="PROKARYOTIC DNA TOPOISOMERASE"/>
    <property type="match status" value="1"/>
</dbReference>
<dbReference type="Pfam" id="PF01131">
    <property type="entry name" value="Topoisom_bac"/>
    <property type="match status" value="1"/>
</dbReference>
<dbReference type="PRINTS" id="PR00417">
    <property type="entry name" value="PRTPISMRASEI"/>
</dbReference>
<name>A0ABY6ZEA6_9BACL</name>
<dbReference type="RefSeq" id="WP_268005087.1">
    <property type="nucleotide sequence ID" value="NZ_CP104067.1"/>
</dbReference>
<dbReference type="InterPro" id="IPR025589">
    <property type="entry name" value="Toprim_C_rpt"/>
</dbReference>